<gene>
    <name evidence="2" type="ORF">CCAP1982_LOCUS6430</name>
</gene>
<dbReference type="AlphaFoldDB" id="A0A811UIM8"/>
<organism evidence="2 3">
    <name type="scientific">Ceratitis capitata</name>
    <name type="common">Mediterranean fruit fly</name>
    <name type="synonym">Tephritis capitata</name>
    <dbReference type="NCBI Taxonomy" id="7213"/>
    <lineage>
        <taxon>Eukaryota</taxon>
        <taxon>Metazoa</taxon>
        <taxon>Ecdysozoa</taxon>
        <taxon>Arthropoda</taxon>
        <taxon>Hexapoda</taxon>
        <taxon>Insecta</taxon>
        <taxon>Pterygota</taxon>
        <taxon>Neoptera</taxon>
        <taxon>Endopterygota</taxon>
        <taxon>Diptera</taxon>
        <taxon>Brachycera</taxon>
        <taxon>Muscomorpha</taxon>
        <taxon>Tephritoidea</taxon>
        <taxon>Tephritidae</taxon>
        <taxon>Ceratitis</taxon>
        <taxon>Ceratitis</taxon>
    </lineage>
</organism>
<name>A0A811UIM8_CERCA</name>
<sequence length="123" mass="14103">MSGLGSPNLKIFLLGVAYIPTFISKISQPLHINILTLKKNLPRQKYMQTTKIWQHPCFHVTTNRKTVSPHLRRYFVACRRSPSCHCKIDFLQSSEYKAKVKHSRQETTSTATNGDNLLNVVPH</sequence>
<dbReference type="EMBL" id="CAJHJT010000012">
    <property type="protein sequence ID" value="CAD6997806.1"/>
    <property type="molecule type" value="Genomic_DNA"/>
</dbReference>
<keyword evidence="3" id="KW-1185">Reference proteome</keyword>
<reference evidence="2" key="1">
    <citation type="submission" date="2020-11" db="EMBL/GenBank/DDBJ databases">
        <authorList>
            <person name="Whitehead M."/>
        </authorList>
    </citation>
    <scope>NUCLEOTIDE SEQUENCE</scope>
    <source>
        <strain evidence="2">EGII</strain>
    </source>
</reference>
<dbReference type="Proteomes" id="UP000606786">
    <property type="component" value="Unassembled WGS sequence"/>
</dbReference>
<evidence type="ECO:0000313" key="2">
    <source>
        <dbReference type="EMBL" id="CAD6997806.1"/>
    </source>
</evidence>
<feature type="compositionally biased region" description="Polar residues" evidence="1">
    <location>
        <begin position="106"/>
        <end position="116"/>
    </location>
</feature>
<proteinExistence type="predicted"/>
<evidence type="ECO:0000313" key="3">
    <source>
        <dbReference type="Proteomes" id="UP000606786"/>
    </source>
</evidence>
<feature type="region of interest" description="Disordered" evidence="1">
    <location>
        <begin position="104"/>
        <end position="123"/>
    </location>
</feature>
<evidence type="ECO:0000256" key="1">
    <source>
        <dbReference type="SAM" id="MobiDB-lite"/>
    </source>
</evidence>
<comment type="caution">
    <text evidence="2">The sequence shown here is derived from an EMBL/GenBank/DDBJ whole genome shotgun (WGS) entry which is preliminary data.</text>
</comment>
<protein>
    <submittedName>
        <fullName evidence="2">(Mediterranean fruit fly) hypothetical protein</fullName>
    </submittedName>
</protein>
<accession>A0A811UIM8</accession>